<feature type="domain" description="C2H2-type" evidence="11">
    <location>
        <begin position="396"/>
        <end position="424"/>
    </location>
</feature>
<dbReference type="Proteomes" id="UP001153709">
    <property type="component" value="Chromosome 9"/>
</dbReference>
<feature type="domain" description="C2H2-type" evidence="11">
    <location>
        <begin position="244"/>
        <end position="271"/>
    </location>
</feature>
<evidence type="ECO:0000256" key="7">
    <source>
        <dbReference type="ARBA" id="ARBA00023163"/>
    </source>
</evidence>
<name>A0A9N9T7M8_DIABA</name>
<dbReference type="FunFam" id="3.30.160.60:FF:000478">
    <property type="entry name" value="Zinc finger protein 133"/>
    <property type="match status" value="1"/>
</dbReference>
<feature type="domain" description="C2H2-type" evidence="11">
    <location>
        <begin position="158"/>
        <end position="186"/>
    </location>
</feature>
<feature type="domain" description="C2H2-type" evidence="11">
    <location>
        <begin position="341"/>
        <end position="368"/>
    </location>
</feature>
<protein>
    <recommendedName>
        <fullName evidence="11">C2H2-type domain-containing protein</fullName>
    </recommendedName>
</protein>
<evidence type="ECO:0000256" key="6">
    <source>
        <dbReference type="ARBA" id="ARBA00023015"/>
    </source>
</evidence>
<dbReference type="InterPro" id="IPR036236">
    <property type="entry name" value="Znf_C2H2_sf"/>
</dbReference>
<feature type="domain" description="C2H2-type" evidence="11">
    <location>
        <begin position="309"/>
        <end position="337"/>
    </location>
</feature>
<keyword evidence="5" id="KW-0862">Zinc</keyword>
<keyword evidence="2" id="KW-0479">Metal-binding</keyword>
<evidence type="ECO:0000256" key="8">
    <source>
        <dbReference type="ARBA" id="ARBA00023242"/>
    </source>
</evidence>
<dbReference type="GO" id="GO:0005634">
    <property type="term" value="C:nucleus"/>
    <property type="evidence" value="ECO:0007669"/>
    <property type="project" value="UniProtKB-SubCell"/>
</dbReference>
<dbReference type="Pfam" id="PF00096">
    <property type="entry name" value="zf-C2H2"/>
    <property type="match status" value="2"/>
</dbReference>
<evidence type="ECO:0000256" key="3">
    <source>
        <dbReference type="ARBA" id="ARBA00022737"/>
    </source>
</evidence>
<dbReference type="AlphaFoldDB" id="A0A9N9T7M8"/>
<dbReference type="PANTHER" id="PTHR47772">
    <property type="entry name" value="ZINC FINGER PROTEIN 200"/>
    <property type="match status" value="1"/>
</dbReference>
<feature type="domain" description="C2H2-type" evidence="11">
    <location>
        <begin position="368"/>
        <end position="395"/>
    </location>
</feature>
<evidence type="ECO:0000313" key="12">
    <source>
        <dbReference type="EMBL" id="CAG9840424.1"/>
    </source>
</evidence>
<feature type="compositionally biased region" description="Basic and acidic residues" evidence="10">
    <location>
        <begin position="20"/>
        <end position="30"/>
    </location>
</feature>
<dbReference type="GO" id="GO:0032502">
    <property type="term" value="P:developmental process"/>
    <property type="evidence" value="ECO:0007669"/>
    <property type="project" value="UniProtKB-ARBA"/>
</dbReference>
<feature type="region of interest" description="Disordered" evidence="10">
    <location>
        <begin position="17"/>
        <end position="53"/>
    </location>
</feature>
<dbReference type="SMART" id="SM00355">
    <property type="entry name" value="ZnF_C2H2"/>
    <property type="match status" value="11"/>
</dbReference>
<evidence type="ECO:0000259" key="11">
    <source>
        <dbReference type="PROSITE" id="PS50157"/>
    </source>
</evidence>
<feature type="compositionally biased region" description="Basic and acidic residues" evidence="10">
    <location>
        <begin position="42"/>
        <end position="53"/>
    </location>
</feature>
<gene>
    <name evidence="12" type="ORF">DIABBA_LOCUS13067</name>
</gene>
<dbReference type="InterPro" id="IPR013087">
    <property type="entry name" value="Znf_C2H2_type"/>
</dbReference>
<keyword evidence="13" id="KW-1185">Reference proteome</keyword>
<evidence type="ECO:0000256" key="4">
    <source>
        <dbReference type="ARBA" id="ARBA00022771"/>
    </source>
</evidence>
<dbReference type="FunFam" id="3.30.160.60:FF:001049">
    <property type="entry name" value="zinc finger protein 319"/>
    <property type="match status" value="1"/>
</dbReference>
<comment type="subcellular location">
    <subcellularLocation>
        <location evidence="1">Nucleus</location>
    </subcellularLocation>
</comment>
<evidence type="ECO:0000256" key="10">
    <source>
        <dbReference type="SAM" id="MobiDB-lite"/>
    </source>
</evidence>
<dbReference type="OrthoDB" id="6077919at2759"/>
<evidence type="ECO:0000256" key="5">
    <source>
        <dbReference type="ARBA" id="ARBA00022833"/>
    </source>
</evidence>
<evidence type="ECO:0000256" key="9">
    <source>
        <dbReference type="PROSITE-ProRule" id="PRU00042"/>
    </source>
</evidence>
<dbReference type="EMBL" id="OU898284">
    <property type="protein sequence ID" value="CAG9840424.1"/>
    <property type="molecule type" value="Genomic_DNA"/>
</dbReference>
<evidence type="ECO:0000256" key="1">
    <source>
        <dbReference type="ARBA" id="ARBA00004123"/>
    </source>
</evidence>
<dbReference type="PROSITE" id="PS00028">
    <property type="entry name" value="ZINC_FINGER_C2H2_1"/>
    <property type="match status" value="8"/>
</dbReference>
<evidence type="ECO:0000313" key="13">
    <source>
        <dbReference type="Proteomes" id="UP001153709"/>
    </source>
</evidence>
<dbReference type="PANTHER" id="PTHR47772:SF13">
    <property type="entry name" value="GASTRULA ZINC FINGER PROTEIN XLCGF49.1-LIKE-RELATED"/>
    <property type="match status" value="1"/>
</dbReference>
<sequence>MVPAYLLIRSQPNTTNDETIFDKKQEKINDPLENTKTGNKKTNREKAEAKKSKPKDIPVYYNKRVPVEEYKNPFDYFAFENNLLTTYAIKKQSLLEKEMQNTTANDIRSTFLWECRICCKELDSKNSLFDHYEIHKAIADQLDNPTEDQIESIEEEKITCDLCQATFRNKRNYISHVRRSHKSKEDYCEICKKNYANEYSLSIHNATHSSDPKTFVCVVCKTFSTQIRDSLFFHIHSEHVKEELYCKECDKHFFSKSWLEGHKLFHKSQDNDTANRCSVCFLEFPTSRQLLVHMHENHDDKSIMKIKKYKCTACNFTFAFKKNMDQHMENMHSSENEKKSFLCSDCGRSYSSIGPLTQHMKIHREAQYVCSSCDKKFTKKSYLTAHLRTHTGEKPHKCHLCEKSFAQRSPLTVHLRRQHTGERPYSCKKCEKGFVTKTIKDYHEKTCWK</sequence>
<keyword evidence="4 9" id="KW-0863">Zinc-finger</keyword>
<accession>A0A9N9T7M8</accession>
<dbReference type="InterPro" id="IPR050636">
    <property type="entry name" value="C2H2-ZF_domain-containing"/>
</dbReference>
<dbReference type="Gene3D" id="3.30.160.60">
    <property type="entry name" value="Classic Zinc Finger"/>
    <property type="match status" value="8"/>
</dbReference>
<dbReference type="SUPFAM" id="SSF57667">
    <property type="entry name" value="beta-beta-alpha zinc fingers"/>
    <property type="match status" value="4"/>
</dbReference>
<organism evidence="12 13">
    <name type="scientific">Diabrotica balteata</name>
    <name type="common">Banded cucumber beetle</name>
    <dbReference type="NCBI Taxonomy" id="107213"/>
    <lineage>
        <taxon>Eukaryota</taxon>
        <taxon>Metazoa</taxon>
        <taxon>Ecdysozoa</taxon>
        <taxon>Arthropoda</taxon>
        <taxon>Hexapoda</taxon>
        <taxon>Insecta</taxon>
        <taxon>Pterygota</taxon>
        <taxon>Neoptera</taxon>
        <taxon>Endopterygota</taxon>
        <taxon>Coleoptera</taxon>
        <taxon>Polyphaga</taxon>
        <taxon>Cucujiformia</taxon>
        <taxon>Chrysomeloidea</taxon>
        <taxon>Chrysomelidae</taxon>
        <taxon>Galerucinae</taxon>
        <taxon>Diabroticina</taxon>
        <taxon>Diabroticites</taxon>
        <taxon>Diabrotica</taxon>
    </lineage>
</organism>
<dbReference type="Pfam" id="PF12874">
    <property type="entry name" value="zf-met"/>
    <property type="match status" value="2"/>
</dbReference>
<keyword evidence="7" id="KW-0804">Transcription</keyword>
<dbReference type="Pfam" id="PF13894">
    <property type="entry name" value="zf-C2H2_4"/>
    <property type="match status" value="1"/>
</dbReference>
<feature type="domain" description="C2H2-type" evidence="11">
    <location>
        <begin position="186"/>
        <end position="213"/>
    </location>
</feature>
<dbReference type="PROSITE" id="PS50157">
    <property type="entry name" value="ZINC_FINGER_C2H2_2"/>
    <property type="match status" value="7"/>
</dbReference>
<keyword evidence="6" id="KW-0805">Transcription regulation</keyword>
<proteinExistence type="predicted"/>
<evidence type="ECO:0000256" key="2">
    <source>
        <dbReference type="ARBA" id="ARBA00022723"/>
    </source>
</evidence>
<reference evidence="12" key="1">
    <citation type="submission" date="2022-01" db="EMBL/GenBank/DDBJ databases">
        <authorList>
            <person name="King R."/>
        </authorList>
    </citation>
    <scope>NUCLEOTIDE SEQUENCE</scope>
</reference>
<dbReference type="GO" id="GO:0008270">
    <property type="term" value="F:zinc ion binding"/>
    <property type="evidence" value="ECO:0007669"/>
    <property type="project" value="UniProtKB-KW"/>
</dbReference>
<keyword evidence="3" id="KW-0677">Repeat</keyword>
<keyword evidence="8" id="KW-0539">Nucleus</keyword>